<keyword evidence="1" id="KW-0812">Transmembrane</keyword>
<feature type="transmembrane region" description="Helical" evidence="1">
    <location>
        <begin position="12"/>
        <end position="38"/>
    </location>
</feature>
<accession>A0A822YI93</accession>
<protein>
    <submittedName>
        <fullName evidence="2">Uncharacterized protein</fullName>
    </submittedName>
</protein>
<reference evidence="2 3" key="1">
    <citation type="journal article" date="2020" name="Mol. Biol. Evol.">
        <title>Distinct Expression and Methylation Patterns for Genes with Different Fates following a Single Whole-Genome Duplication in Flowering Plants.</title>
        <authorList>
            <person name="Shi T."/>
            <person name="Rahmani R.S."/>
            <person name="Gugger P.F."/>
            <person name="Wang M."/>
            <person name="Li H."/>
            <person name="Zhang Y."/>
            <person name="Li Z."/>
            <person name="Wang Q."/>
            <person name="Van de Peer Y."/>
            <person name="Marchal K."/>
            <person name="Chen J."/>
        </authorList>
    </citation>
    <scope>NUCLEOTIDE SEQUENCE [LARGE SCALE GENOMIC DNA]</scope>
    <source>
        <tissue evidence="2">Leaf</tissue>
    </source>
</reference>
<keyword evidence="3" id="KW-1185">Reference proteome</keyword>
<organism evidence="2 3">
    <name type="scientific">Nelumbo nucifera</name>
    <name type="common">Sacred lotus</name>
    <dbReference type="NCBI Taxonomy" id="4432"/>
    <lineage>
        <taxon>Eukaryota</taxon>
        <taxon>Viridiplantae</taxon>
        <taxon>Streptophyta</taxon>
        <taxon>Embryophyta</taxon>
        <taxon>Tracheophyta</taxon>
        <taxon>Spermatophyta</taxon>
        <taxon>Magnoliopsida</taxon>
        <taxon>Proteales</taxon>
        <taxon>Nelumbonaceae</taxon>
        <taxon>Nelumbo</taxon>
    </lineage>
</organism>
<name>A0A822YI93_NELNU</name>
<sequence length="53" mass="5792">MPGLAVPHFLDLLQILVIQTMEFTVISGVLGVILSGWYPFSCVVHTKLVVLVP</sequence>
<dbReference type="EMBL" id="DUZY01000003">
    <property type="protein sequence ID" value="DAD30646.1"/>
    <property type="molecule type" value="Genomic_DNA"/>
</dbReference>
<evidence type="ECO:0000313" key="3">
    <source>
        <dbReference type="Proteomes" id="UP000607653"/>
    </source>
</evidence>
<proteinExistence type="predicted"/>
<comment type="caution">
    <text evidence="2">The sequence shown here is derived from an EMBL/GenBank/DDBJ whole genome shotgun (WGS) entry which is preliminary data.</text>
</comment>
<dbReference type="AlphaFoldDB" id="A0A822YI93"/>
<gene>
    <name evidence="2" type="ORF">HUJ06_009497</name>
</gene>
<keyword evidence="1" id="KW-0472">Membrane</keyword>
<evidence type="ECO:0000313" key="2">
    <source>
        <dbReference type="EMBL" id="DAD30646.1"/>
    </source>
</evidence>
<evidence type="ECO:0000256" key="1">
    <source>
        <dbReference type="SAM" id="Phobius"/>
    </source>
</evidence>
<dbReference type="Proteomes" id="UP000607653">
    <property type="component" value="Unassembled WGS sequence"/>
</dbReference>
<keyword evidence="1" id="KW-1133">Transmembrane helix</keyword>